<name>A0ABW4PX14_9MICO</name>
<feature type="region of interest" description="Disordered" evidence="3">
    <location>
        <begin position="211"/>
        <end position="252"/>
    </location>
</feature>
<comment type="caution">
    <text evidence="5">The sequence shown here is derived from an EMBL/GenBank/DDBJ whole genome shotgun (WGS) entry which is preliminary data.</text>
</comment>
<evidence type="ECO:0000313" key="6">
    <source>
        <dbReference type="Proteomes" id="UP001597280"/>
    </source>
</evidence>
<dbReference type="EMBL" id="JBHUFL010000002">
    <property type="protein sequence ID" value="MFD1834812.1"/>
    <property type="molecule type" value="Genomic_DNA"/>
</dbReference>
<dbReference type="Pfam" id="PF13472">
    <property type="entry name" value="Lipase_GDSL_2"/>
    <property type="match status" value="1"/>
</dbReference>
<sequence>MTYHLAGDSTVAACPPEEAPMSGWGAFLGEHVDAPVVNRAVGGGTTESCLRDVWPALLDGVADGDTVLLQFGHNDQKQPLTLGARGGYTRRLRRMVEAVHARGGRAVLCTSVERRRFREGRLVPSHGDYPDAVRDLAAELCVPLIDLQGFTAWWYEDLGEAASAGLFCHLTPGESARWPEGLRDDTHFWAAGARRIAAFVGRGLRGIERRDGHLPAAGDPRAEPAVDRPGAAAGAAGPTGPLMTTAPRTEHP</sequence>
<accession>A0ABW4PX14</accession>
<dbReference type="PANTHER" id="PTHR43695:SF1">
    <property type="entry name" value="RHAMNOGALACTURONAN ACETYLESTERASE"/>
    <property type="match status" value="1"/>
</dbReference>
<dbReference type="Gene3D" id="3.40.50.1110">
    <property type="entry name" value="SGNH hydrolase"/>
    <property type="match status" value="1"/>
</dbReference>
<dbReference type="InterPro" id="IPR037459">
    <property type="entry name" value="RhgT-like"/>
</dbReference>
<dbReference type="PANTHER" id="PTHR43695">
    <property type="entry name" value="PUTATIVE (AFU_ORTHOLOGUE AFUA_2G17250)-RELATED"/>
    <property type="match status" value="1"/>
</dbReference>
<reference evidence="6" key="1">
    <citation type="journal article" date="2019" name="Int. J. Syst. Evol. Microbiol.">
        <title>The Global Catalogue of Microorganisms (GCM) 10K type strain sequencing project: providing services to taxonomists for standard genome sequencing and annotation.</title>
        <authorList>
            <consortium name="The Broad Institute Genomics Platform"/>
            <consortium name="The Broad Institute Genome Sequencing Center for Infectious Disease"/>
            <person name="Wu L."/>
            <person name="Ma J."/>
        </authorList>
    </citation>
    <scope>NUCLEOTIDE SEQUENCE [LARGE SCALE GENOMIC DNA]</scope>
    <source>
        <strain evidence="6">JCM 11650</strain>
    </source>
</reference>
<comment type="similarity">
    <text evidence="1">Belongs to the 'GDSL' lipolytic enzyme family.</text>
</comment>
<evidence type="ECO:0000313" key="5">
    <source>
        <dbReference type="EMBL" id="MFD1834812.1"/>
    </source>
</evidence>
<proteinExistence type="inferred from homology"/>
<dbReference type="Proteomes" id="UP001597280">
    <property type="component" value="Unassembled WGS sequence"/>
</dbReference>
<dbReference type="RefSeq" id="WP_343904029.1">
    <property type="nucleotide sequence ID" value="NZ_BAAAIS010000002.1"/>
</dbReference>
<dbReference type="CDD" id="cd01821">
    <property type="entry name" value="Rhamnogalacturan_acetylesterase_like"/>
    <property type="match status" value="1"/>
</dbReference>
<evidence type="ECO:0000259" key="4">
    <source>
        <dbReference type="Pfam" id="PF13472"/>
    </source>
</evidence>
<dbReference type="InterPro" id="IPR036514">
    <property type="entry name" value="SGNH_hydro_sf"/>
</dbReference>
<evidence type="ECO:0000256" key="2">
    <source>
        <dbReference type="ARBA" id="ARBA00022801"/>
    </source>
</evidence>
<keyword evidence="2" id="KW-0378">Hydrolase</keyword>
<evidence type="ECO:0000256" key="1">
    <source>
        <dbReference type="ARBA" id="ARBA00008668"/>
    </source>
</evidence>
<protein>
    <submittedName>
        <fullName evidence="5">Rhamnogalacturonan acetylesterase</fullName>
    </submittedName>
</protein>
<evidence type="ECO:0000256" key="3">
    <source>
        <dbReference type="SAM" id="MobiDB-lite"/>
    </source>
</evidence>
<gene>
    <name evidence="5" type="ORF">ACFSDA_06940</name>
</gene>
<feature type="domain" description="SGNH hydrolase-type esterase" evidence="4">
    <location>
        <begin position="7"/>
        <end position="195"/>
    </location>
</feature>
<organism evidence="5 6">
    <name type="scientific">Brachybacterium rhamnosum</name>
    <dbReference type="NCBI Taxonomy" id="173361"/>
    <lineage>
        <taxon>Bacteria</taxon>
        <taxon>Bacillati</taxon>
        <taxon>Actinomycetota</taxon>
        <taxon>Actinomycetes</taxon>
        <taxon>Micrococcales</taxon>
        <taxon>Dermabacteraceae</taxon>
        <taxon>Brachybacterium</taxon>
    </lineage>
</organism>
<keyword evidence="6" id="KW-1185">Reference proteome</keyword>
<dbReference type="InterPro" id="IPR013830">
    <property type="entry name" value="SGNH_hydro"/>
</dbReference>
<dbReference type="SUPFAM" id="SSF52266">
    <property type="entry name" value="SGNH hydrolase"/>
    <property type="match status" value="1"/>
</dbReference>
<feature type="compositionally biased region" description="Low complexity" evidence="3">
    <location>
        <begin position="229"/>
        <end position="252"/>
    </location>
</feature>